<dbReference type="SUPFAM" id="SSF50998">
    <property type="entry name" value="Quinoprotein alcohol dehydrogenase-like"/>
    <property type="match status" value="2"/>
</dbReference>
<dbReference type="InterPro" id="IPR049052">
    <property type="entry name" value="nSTAND1"/>
</dbReference>
<feature type="transmembrane region" description="Helical" evidence="4">
    <location>
        <begin position="527"/>
        <end position="550"/>
    </location>
</feature>
<evidence type="ECO:0000259" key="5">
    <source>
        <dbReference type="Pfam" id="PF20703"/>
    </source>
</evidence>
<dbReference type="CDD" id="cd00093">
    <property type="entry name" value="HTH_XRE"/>
    <property type="match status" value="1"/>
</dbReference>
<dbReference type="InterPro" id="IPR027417">
    <property type="entry name" value="P-loop_NTPase"/>
</dbReference>
<dbReference type="InterPro" id="IPR019775">
    <property type="entry name" value="WD40_repeat_CS"/>
</dbReference>
<sequence length="1261" mass="134738">MRPESVTTRDELGRALTELRVRAGLSVRDVAADADALLGTVAGWFAGQHAPTRASRQMFERVLGVCGVTEPDDVAAWWEAVERSARRTGRRRTRPDSPYRGFATFDAADDRYFFGRDVLVARLVDLIVATRSADREASDMARGVMVVGMSGVGKSSLVRAGLLAQVVHEGPLAGWRCTVMTPGDDALAALDAAMDELAAHEHTDRPALLVIDQFEEMWTQNSDDVRKQAITRILDAAQSPGSDIVPVGVLRADFYGRVVPWVPKTLENSQLVVPPMQREQLREVIVGPARVADVEVEPDLVDMLLDDAVPAAGSTAAGDLPLLSYALLATWDQSDGRRMTVRDYLATGRIGGAVEQAAEKVYGELSADEQQIARRMLLAMVNVDEDGVTRRRVPLDELTADGDSPAAHVLENYAASRLVTVSSSHAQVTHEALLTAWPRLREWIDDDREQLLLRRRLRAYSEPWDADGRPDDMLIGGPRLEVFDHLAQESDGDPIDPVSSEFLAAATARRSAEADRERRRSSQLRRVALFAAVFGVVAVIGAVAAVAAGVNAVHQREAAENARNEALSRQLSVQSAELGERDPFMAAQLAMIAYEASPTLEARSRLIDATGRGVPTRYLGDPGSVLMSRVGSLIAAAGAGGQVRLFRVDDDGVQSKVAEFRAPGGGGRLAGVALMPDARTLLLGGRGTITAWDIADPAHPVRRYDFPDVGGDINRLTVSPDGRFVVASVPDRGVEAWVAQGQTWRSLPLPPKVAGVAGAAAFSADGKSLATSSANRRVDLWRVDGDAIVPTGEIPLDEWRDNELAQGLVYTRDGTRLLAGLRSRVIQEFDVANPAAPRSVARFGGFNSYVNAVALNGDGTKVIGAGADNTIRVFDRTNPAAAPRVLTGSSNSVSVVFAGDHIVSSSEDGRVQDWPPVLGMTSVGSNSVYQIPANRDATTIVAADTGTDGRITQWRVEPSAIVRGGPDLIPAEGLVYSGAVVMSPSGRVVTTGTVTGTVQFADYSDPRQPRVVGSVAAQPTLNETVDYSEKSGLAITGATDGNSLTVIDATTLSAPRVVSRFDAGGGIAWASLSPDGRTAAVATVTGPVRLIDLSNPAAPQAYPDPIRFKASALSVRFDAAGTSIVATSEERNVEVADISDRRHPRRTIELSGPAGQLYSAGFSADGKRVIAGGSNSEVWVWNLADGQADVVLRSYPGRVYDVRFLPGDRIVAAGQGGFMETWTLGPAQIIDEQCAHGADPITPEEWRTYIRGLDYTSPCRR</sequence>
<evidence type="ECO:0000256" key="2">
    <source>
        <dbReference type="ARBA" id="ARBA00022737"/>
    </source>
</evidence>
<evidence type="ECO:0000313" key="6">
    <source>
        <dbReference type="EMBL" id="KNA91471.1"/>
    </source>
</evidence>
<dbReference type="InterPro" id="IPR001387">
    <property type="entry name" value="Cro/C1-type_HTH"/>
</dbReference>
<reference evidence="6 7" key="1">
    <citation type="submission" date="2015-05" db="EMBL/GenBank/DDBJ databases">
        <title>Draft genome sequence of the bacterium Gordonia jacobaea a new member of the Gordonia genus.</title>
        <authorList>
            <person name="Jimenez-Galisteo G."/>
            <person name="Dominguez A."/>
            <person name="Munoz E."/>
            <person name="Vinas M."/>
        </authorList>
    </citation>
    <scope>NUCLEOTIDE SEQUENCE [LARGE SCALE GENOMIC DNA]</scope>
    <source>
        <strain evidence="7">mv1</strain>
    </source>
</reference>
<dbReference type="InterPro" id="IPR015943">
    <property type="entry name" value="WD40/YVTN_repeat-like_dom_sf"/>
</dbReference>
<feature type="repeat" description="WD" evidence="3">
    <location>
        <begin position="1150"/>
        <end position="1191"/>
    </location>
</feature>
<dbReference type="Proteomes" id="UP000037247">
    <property type="component" value="Unassembled WGS sequence"/>
</dbReference>
<dbReference type="InterPro" id="IPR001680">
    <property type="entry name" value="WD40_rpt"/>
</dbReference>
<gene>
    <name evidence="6" type="ORF">ABW18_09715</name>
</gene>
<protein>
    <recommendedName>
        <fullName evidence="5">Novel STAND NTPase 1 domain-containing protein</fullName>
    </recommendedName>
</protein>
<dbReference type="PANTHER" id="PTHR19848">
    <property type="entry name" value="WD40 REPEAT PROTEIN"/>
    <property type="match status" value="1"/>
</dbReference>
<keyword evidence="2" id="KW-0677">Repeat</keyword>
<keyword evidence="7" id="KW-1185">Reference proteome</keyword>
<keyword evidence="1 3" id="KW-0853">WD repeat</keyword>
<dbReference type="PROSITE" id="PS50082">
    <property type="entry name" value="WD_REPEATS_2"/>
    <property type="match status" value="2"/>
</dbReference>
<dbReference type="Gene3D" id="2.130.10.10">
    <property type="entry name" value="YVTN repeat-like/Quinoprotein amine dehydrogenase"/>
    <property type="match status" value="3"/>
</dbReference>
<feature type="repeat" description="WD" evidence="3">
    <location>
        <begin position="843"/>
        <end position="875"/>
    </location>
</feature>
<dbReference type="PROSITE" id="PS00678">
    <property type="entry name" value="WD_REPEATS_1"/>
    <property type="match status" value="1"/>
</dbReference>
<name>A0ABR5ICQ1_9ACTN</name>
<keyword evidence="4" id="KW-1133">Transmembrane helix</keyword>
<dbReference type="Pfam" id="PF20703">
    <property type="entry name" value="nSTAND1"/>
    <property type="match status" value="1"/>
</dbReference>
<dbReference type="SMART" id="SM00320">
    <property type="entry name" value="WD40"/>
    <property type="match status" value="9"/>
</dbReference>
<comment type="caution">
    <text evidence="6">The sequence shown here is derived from an EMBL/GenBank/DDBJ whole genome shotgun (WGS) entry which is preliminary data.</text>
</comment>
<dbReference type="EMBL" id="LDTZ01000016">
    <property type="protein sequence ID" value="KNA91471.1"/>
    <property type="molecule type" value="Genomic_DNA"/>
</dbReference>
<keyword evidence="4" id="KW-0812">Transmembrane</keyword>
<evidence type="ECO:0000256" key="3">
    <source>
        <dbReference type="PROSITE-ProRule" id="PRU00221"/>
    </source>
</evidence>
<feature type="domain" description="Novel STAND NTPase 1" evidence="5">
    <location>
        <begin position="98"/>
        <end position="471"/>
    </location>
</feature>
<dbReference type="InterPro" id="IPR011047">
    <property type="entry name" value="Quinoprotein_ADH-like_sf"/>
</dbReference>
<proteinExistence type="predicted"/>
<evidence type="ECO:0000256" key="4">
    <source>
        <dbReference type="SAM" id="Phobius"/>
    </source>
</evidence>
<keyword evidence="4" id="KW-0472">Membrane</keyword>
<evidence type="ECO:0000313" key="7">
    <source>
        <dbReference type="Proteomes" id="UP000037247"/>
    </source>
</evidence>
<evidence type="ECO:0000256" key="1">
    <source>
        <dbReference type="ARBA" id="ARBA00022574"/>
    </source>
</evidence>
<organism evidence="6 7">
    <name type="scientific">Gordonia jacobaea</name>
    <dbReference type="NCBI Taxonomy" id="122202"/>
    <lineage>
        <taxon>Bacteria</taxon>
        <taxon>Bacillati</taxon>
        <taxon>Actinomycetota</taxon>
        <taxon>Actinomycetes</taxon>
        <taxon>Mycobacteriales</taxon>
        <taxon>Gordoniaceae</taxon>
        <taxon>Gordonia</taxon>
    </lineage>
</organism>
<dbReference type="PANTHER" id="PTHR19848:SF8">
    <property type="entry name" value="F-BOX AND WD REPEAT DOMAIN CONTAINING 7"/>
    <property type="match status" value="1"/>
</dbReference>
<dbReference type="RefSeq" id="WP_049698797.1">
    <property type="nucleotide sequence ID" value="NZ_LDTZ01000016.1"/>
</dbReference>
<dbReference type="SUPFAM" id="SSF52540">
    <property type="entry name" value="P-loop containing nucleoside triphosphate hydrolases"/>
    <property type="match status" value="1"/>
</dbReference>
<dbReference type="Pfam" id="PF00400">
    <property type="entry name" value="WD40"/>
    <property type="match status" value="1"/>
</dbReference>
<accession>A0ABR5ICQ1</accession>